<name>A0A317JNE6_9BACT</name>
<dbReference type="Gene3D" id="3.40.50.300">
    <property type="entry name" value="P-loop containing nucleotide triphosphate hydrolases"/>
    <property type="match status" value="1"/>
</dbReference>
<dbReference type="AlphaFoldDB" id="A0A317JNE6"/>
<comment type="caution">
    <text evidence="1">The sequence shown here is derived from an EMBL/GenBank/DDBJ whole genome shotgun (WGS) entry which is preliminary data.</text>
</comment>
<dbReference type="SUPFAM" id="SSF52540">
    <property type="entry name" value="P-loop containing nucleoside triphosphate hydrolases"/>
    <property type="match status" value="1"/>
</dbReference>
<organism evidence="1 2">
    <name type="scientific">Candidatus Cerribacteria bacterium 'Amazon FNV 2010 28 9'</name>
    <dbReference type="NCBI Taxonomy" id="2081795"/>
    <lineage>
        <taxon>Bacteria</taxon>
        <taxon>Candidatus Cerribacteria</taxon>
    </lineage>
</organism>
<protein>
    <submittedName>
        <fullName evidence="1">Transcription termination factor Rho</fullName>
    </submittedName>
</protein>
<accession>A0A317JNE6</accession>
<evidence type="ECO:0000313" key="2">
    <source>
        <dbReference type="Proteomes" id="UP000246104"/>
    </source>
</evidence>
<dbReference type="GO" id="GO:0003723">
    <property type="term" value="F:RNA binding"/>
    <property type="evidence" value="ECO:0007669"/>
    <property type="project" value="InterPro"/>
</dbReference>
<dbReference type="PANTHER" id="PTHR46425:SF1">
    <property type="entry name" value="TRANSCRIPTION TERMINATION FACTOR RHO"/>
    <property type="match status" value="1"/>
</dbReference>
<dbReference type="EMBL" id="PSRQ01000061">
    <property type="protein sequence ID" value="PWU22592.1"/>
    <property type="molecule type" value="Genomic_DNA"/>
</dbReference>
<feature type="non-terminal residue" evidence="1">
    <location>
        <position position="1"/>
    </location>
</feature>
<dbReference type="PANTHER" id="PTHR46425">
    <property type="entry name" value="TRANSCRIPTION TERMINATION FACTOR RHO"/>
    <property type="match status" value="1"/>
</dbReference>
<dbReference type="InterPro" id="IPR004665">
    <property type="entry name" value="Term_rho"/>
</dbReference>
<proteinExistence type="predicted"/>
<evidence type="ECO:0000313" key="1">
    <source>
        <dbReference type="EMBL" id="PWU22592.1"/>
    </source>
</evidence>
<gene>
    <name evidence="1" type="ORF">C5B42_05730</name>
</gene>
<dbReference type="GO" id="GO:0008186">
    <property type="term" value="F:ATP-dependent activity, acting on RNA"/>
    <property type="evidence" value="ECO:0007669"/>
    <property type="project" value="InterPro"/>
</dbReference>
<sequence length="136" mass="15343">AALHPPKKFFGAARNFEAFETPEGKKKGSLTILATALVDTGSRMDDLVYEEFKGTGNMELILDRSLAERRIFPAIDIQKSGTRNEDLLFSQSDYQSIITMHRMIDMLGKDERTEVLLSRLKQTKTNKTFLASLKEG</sequence>
<reference evidence="1 2" key="1">
    <citation type="submission" date="2018-02" db="EMBL/GenBank/DDBJ databases">
        <title>Genomic Reconstructions from Amazon Rainforest and Pasture Soil Reveal Novel Insights into the Physiology of Candidate Phyla in Tropical Sites.</title>
        <authorList>
            <person name="Kroeger M.E."/>
            <person name="Delmont T."/>
            <person name="Eren A.M."/>
            <person name="Guo J."/>
            <person name="Meyer K.M."/>
            <person name="Khan K."/>
            <person name="Rodrigues J.L.M."/>
            <person name="Bohannan B.J.M."/>
            <person name="Tringe S."/>
            <person name="Borges C.D."/>
            <person name="Tiedje J."/>
            <person name="Tsai S.M."/>
            <person name="Nusslein K."/>
        </authorList>
    </citation>
    <scope>NUCLEOTIDE SEQUENCE [LARGE SCALE GENOMIC DNA]</scope>
    <source>
        <strain evidence="1">Amazon FNV 2010 28 9</strain>
    </source>
</reference>
<dbReference type="GO" id="GO:0006353">
    <property type="term" value="P:DNA-templated transcription termination"/>
    <property type="evidence" value="ECO:0007669"/>
    <property type="project" value="InterPro"/>
</dbReference>
<dbReference type="Proteomes" id="UP000246104">
    <property type="component" value="Unassembled WGS sequence"/>
</dbReference>
<dbReference type="InterPro" id="IPR027417">
    <property type="entry name" value="P-loop_NTPase"/>
</dbReference>
<dbReference type="GO" id="GO:0005524">
    <property type="term" value="F:ATP binding"/>
    <property type="evidence" value="ECO:0007669"/>
    <property type="project" value="InterPro"/>
</dbReference>